<keyword evidence="3" id="KW-0862">Zinc</keyword>
<feature type="region of interest" description="Disordered" evidence="4">
    <location>
        <begin position="306"/>
        <end position="354"/>
    </location>
</feature>
<organism evidence="6 7">
    <name type="scientific">Littorina saxatilis</name>
    <dbReference type="NCBI Taxonomy" id="31220"/>
    <lineage>
        <taxon>Eukaryota</taxon>
        <taxon>Metazoa</taxon>
        <taxon>Spiralia</taxon>
        <taxon>Lophotrochozoa</taxon>
        <taxon>Mollusca</taxon>
        <taxon>Gastropoda</taxon>
        <taxon>Caenogastropoda</taxon>
        <taxon>Littorinimorpha</taxon>
        <taxon>Littorinoidea</taxon>
        <taxon>Littorinidae</taxon>
        <taxon>Littorina</taxon>
    </lineage>
</organism>
<protein>
    <recommendedName>
        <fullName evidence="5">N-acetyltransferase domain-containing protein</fullName>
    </recommendedName>
</protein>
<dbReference type="Proteomes" id="UP001374579">
    <property type="component" value="Unassembled WGS sequence"/>
</dbReference>
<dbReference type="EMBL" id="JBAMIC010000011">
    <property type="protein sequence ID" value="KAK7101092.1"/>
    <property type="molecule type" value="Genomic_DNA"/>
</dbReference>
<evidence type="ECO:0000259" key="5">
    <source>
        <dbReference type="PROSITE" id="PS51186"/>
    </source>
</evidence>
<evidence type="ECO:0000313" key="7">
    <source>
        <dbReference type="Proteomes" id="UP001374579"/>
    </source>
</evidence>
<sequence>MDSEVRDCYCESLDPSKPAGTFQCQECKKRFHAECLKDPVQSALQADAFYKFKCSDCAGDNKEEYERARLSWQETVQLALYNLQLGGGGKCGYFRWKEHICAFIDKHWSIIFGPQKKKTTTWFGTVAGTLSAGCPQYFVSGTAELGGSGWWKLAEMKPPVYNVDVPRAQRRRKQANACEVTADLDVEKNILEHKRPRRSKPFSITAASELKAKRTSLVGLSGHKKKTASLETAPTTADTKTDSETVLQSSIKTKTSDRSEIASTDTFSDLSAQHVPGTSHTSSLKAMALDETCACSQSESSNLSASFQSSRSSTQGDGTWDNDSQASFSEQKEEMVVEIKQEEMSPGPSVLIDNADSDASLEIDPGSFSPNVMDSNLELRGSPAMDELMKNITATETEAAGSSTQPSEHSGKSEPDDLDPEEDSEGPSEDESEEESEEEEEEEEEEEDERMSIVRHKRSARGKRRKEEEEKNEEEEEDIPNNLHPMTPYDENIILKQLNSLMTCQPLSKEDEPLPPWKAEQIVQARNRLRRKLIVRKLKRENGLPVFDLDSTMTVLAQKYWGVRPQSMDPGNMAPISSHPQGFTRTLDRYLMRHRRGDVVVQHTSFRTRLVGFEDDQLQPITSPYTMRVLKPFIRRDTETVPQKVKLLQEIVAYPHRNDPTWKAPPPSSLDYCYVRPQHIPSVNALCRAFFWPGIDLSECLQYPDFSCVVMYKKVVVAFAFMVPDVKHNEAYISFIFTQPEWRGAGIASFMLYHLIQTCMGKDVTLHVSATNQAMLLYQKFGFKAEELCLDFYDKYFSVDSRDCKHAVFMRLRR</sequence>
<dbReference type="CDD" id="cd04301">
    <property type="entry name" value="NAT_SF"/>
    <property type="match status" value="1"/>
</dbReference>
<feature type="compositionally biased region" description="Acidic residues" evidence="4">
    <location>
        <begin position="416"/>
        <end position="449"/>
    </location>
</feature>
<dbReference type="GO" id="GO:0008270">
    <property type="term" value="F:zinc ion binding"/>
    <property type="evidence" value="ECO:0007669"/>
    <property type="project" value="UniProtKB-KW"/>
</dbReference>
<evidence type="ECO:0000256" key="2">
    <source>
        <dbReference type="ARBA" id="ARBA00022771"/>
    </source>
</evidence>
<feature type="compositionally biased region" description="Low complexity" evidence="4">
    <location>
        <begin position="306"/>
        <end position="315"/>
    </location>
</feature>
<dbReference type="InterPro" id="IPR011011">
    <property type="entry name" value="Znf_FYVE_PHD"/>
</dbReference>
<evidence type="ECO:0000256" key="4">
    <source>
        <dbReference type="SAM" id="MobiDB-lite"/>
    </source>
</evidence>
<dbReference type="InterPro" id="IPR000182">
    <property type="entry name" value="GNAT_dom"/>
</dbReference>
<feature type="region of interest" description="Disordered" evidence="4">
    <location>
        <begin position="223"/>
        <end position="254"/>
    </location>
</feature>
<dbReference type="Gene3D" id="3.40.630.30">
    <property type="match status" value="1"/>
</dbReference>
<feature type="compositionally biased region" description="Acidic residues" evidence="4">
    <location>
        <begin position="470"/>
        <end position="479"/>
    </location>
</feature>
<dbReference type="SMART" id="SM00249">
    <property type="entry name" value="PHD"/>
    <property type="match status" value="1"/>
</dbReference>
<dbReference type="PANTHER" id="PTHR20916:SF26">
    <property type="entry name" value="CYSTEINE-RICH PROTEIN 2-BINDING PROTEIN"/>
    <property type="match status" value="1"/>
</dbReference>
<name>A0AAN9B8Y0_9CAEN</name>
<dbReference type="AlphaFoldDB" id="A0AAN9B8Y0"/>
<keyword evidence="7" id="KW-1185">Reference proteome</keyword>
<evidence type="ECO:0000256" key="3">
    <source>
        <dbReference type="ARBA" id="ARBA00022833"/>
    </source>
</evidence>
<evidence type="ECO:0000313" key="6">
    <source>
        <dbReference type="EMBL" id="KAK7101092.1"/>
    </source>
</evidence>
<feature type="compositionally biased region" description="Polar residues" evidence="4">
    <location>
        <begin position="229"/>
        <end position="253"/>
    </location>
</feature>
<dbReference type="GO" id="GO:0004402">
    <property type="term" value="F:histone acetyltransferase activity"/>
    <property type="evidence" value="ECO:0007669"/>
    <property type="project" value="TreeGrafter"/>
</dbReference>
<feature type="region of interest" description="Disordered" evidence="4">
    <location>
        <begin position="396"/>
        <end position="487"/>
    </location>
</feature>
<feature type="compositionally biased region" description="Basic and acidic residues" evidence="4">
    <location>
        <begin position="330"/>
        <end position="343"/>
    </location>
</feature>
<dbReference type="PROSITE" id="PS51186">
    <property type="entry name" value="GNAT"/>
    <property type="match status" value="1"/>
</dbReference>
<keyword evidence="1" id="KW-0479">Metal-binding</keyword>
<dbReference type="PROSITE" id="PS01359">
    <property type="entry name" value="ZF_PHD_1"/>
    <property type="match status" value="1"/>
</dbReference>
<gene>
    <name evidence="6" type="ORF">V1264_023935</name>
</gene>
<dbReference type="InterPro" id="IPR001965">
    <property type="entry name" value="Znf_PHD"/>
</dbReference>
<dbReference type="PANTHER" id="PTHR20916">
    <property type="entry name" value="CYSTEINE AND GLYCINE-RICH PROTEIN 2 BINDING PROTEIN"/>
    <property type="match status" value="1"/>
</dbReference>
<dbReference type="InterPro" id="IPR019786">
    <property type="entry name" value="Zinc_finger_PHD-type_CS"/>
</dbReference>
<keyword evidence="2" id="KW-0863">Zinc-finger</keyword>
<dbReference type="FunFam" id="3.40.630.30:FF:000013">
    <property type="entry name" value="cysteine-rich protein 2-binding protein-like"/>
    <property type="match status" value="1"/>
</dbReference>
<dbReference type="Pfam" id="PF00583">
    <property type="entry name" value="Acetyltransf_1"/>
    <property type="match status" value="1"/>
</dbReference>
<dbReference type="Gene3D" id="3.90.980.20">
    <property type="match status" value="1"/>
</dbReference>
<dbReference type="SUPFAM" id="SSF55729">
    <property type="entry name" value="Acyl-CoA N-acyltransferases (Nat)"/>
    <property type="match status" value="1"/>
</dbReference>
<feature type="domain" description="N-acetyltransferase" evidence="5">
    <location>
        <begin position="670"/>
        <end position="814"/>
    </location>
</feature>
<comment type="caution">
    <text evidence="6">The sequence shown here is derived from an EMBL/GenBank/DDBJ whole genome shotgun (WGS) entry which is preliminary data.</text>
</comment>
<reference evidence="6 7" key="1">
    <citation type="submission" date="2024-02" db="EMBL/GenBank/DDBJ databases">
        <title>Chromosome-scale genome assembly of the rough periwinkle Littorina saxatilis.</title>
        <authorList>
            <person name="De Jode A."/>
            <person name="Faria R."/>
            <person name="Formenti G."/>
            <person name="Sims Y."/>
            <person name="Smith T.P."/>
            <person name="Tracey A."/>
            <person name="Wood J.M.D."/>
            <person name="Zagrodzka Z.B."/>
            <person name="Johannesson K."/>
            <person name="Butlin R.K."/>
            <person name="Leder E.H."/>
        </authorList>
    </citation>
    <scope>NUCLEOTIDE SEQUENCE [LARGE SCALE GENOMIC DNA]</scope>
    <source>
        <strain evidence="6">Snail1</strain>
        <tissue evidence="6">Muscle</tissue>
    </source>
</reference>
<feature type="compositionally biased region" description="Basic residues" evidence="4">
    <location>
        <begin position="453"/>
        <end position="464"/>
    </location>
</feature>
<proteinExistence type="predicted"/>
<dbReference type="SUPFAM" id="SSF57903">
    <property type="entry name" value="FYVE/PHD zinc finger"/>
    <property type="match status" value="1"/>
</dbReference>
<accession>A0AAN9B8Y0</accession>
<evidence type="ECO:0000256" key="1">
    <source>
        <dbReference type="ARBA" id="ARBA00022723"/>
    </source>
</evidence>
<dbReference type="InterPro" id="IPR016181">
    <property type="entry name" value="Acyl_CoA_acyltransferase"/>
</dbReference>